<proteinExistence type="predicted"/>
<gene>
    <name evidence="1" type="ORF">KSS89_19730</name>
</gene>
<accession>A0ABX8MGY3</accession>
<dbReference type="RefSeq" id="WP_022639787.1">
    <property type="nucleotide sequence ID" value="NZ_CP027706.1"/>
</dbReference>
<evidence type="ECO:0000313" key="1">
    <source>
        <dbReference type="EMBL" id="QXH38495.1"/>
    </source>
</evidence>
<dbReference type="EMBL" id="CP077074">
    <property type="protein sequence ID" value="QXH38495.1"/>
    <property type="molecule type" value="Genomic_DNA"/>
</dbReference>
<reference evidence="1" key="1">
    <citation type="submission" date="2021-06" db="EMBL/GenBank/DDBJ databases">
        <title>Updating the genus Pseudomonas: Description of 43 new species and partition of the Pseudomonas putida group.</title>
        <authorList>
            <person name="Girard L."/>
            <person name="Lood C."/>
            <person name="Vandamme P."/>
            <person name="Rokni-Zadeh H."/>
            <person name="van Noort V."/>
            <person name="Hofte M."/>
            <person name="Lavigne R."/>
            <person name="De Mot R."/>
        </authorList>
    </citation>
    <scope>NUCLEOTIDE SEQUENCE</scope>
    <source>
        <strain evidence="1">CMR12a</strain>
    </source>
</reference>
<sequence>MGLSLRLLDFPYAQAWQLLHCLAHLQPCLGDWLVAGQTHLFVEPPRFYSR</sequence>
<keyword evidence="2" id="KW-1185">Reference proteome</keyword>
<organism evidence="1 2">
    <name type="scientific">Pseudomonas sessilinigenes</name>
    <dbReference type="NCBI Taxonomy" id="658629"/>
    <lineage>
        <taxon>Bacteria</taxon>
        <taxon>Pseudomonadati</taxon>
        <taxon>Pseudomonadota</taxon>
        <taxon>Gammaproteobacteria</taxon>
        <taxon>Pseudomonadales</taxon>
        <taxon>Pseudomonadaceae</taxon>
        <taxon>Pseudomonas</taxon>
    </lineage>
</organism>
<protein>
    <submittedName>
        <fullName evidence="1">Uncharacterized protein</fullName>
    </submittedName>
</protein>
<evidence type="ECO:0000313" key="2">
    <source>
        <dbReference type="Proteomes" id="UP000693952"/>
    </source>
</evidence>
<name>A0ABX8MGY3_9PSED</name>
<dbReference type="Proteomes" id="UP000693952">
    <property type="component" value="Chromosome"/>
</dbReference>